<evidence type="ECO:0000256" key="1">
    <source>
        <dbReference type="SAM" id="Phobius"/>
    </source>
</evidence>
<accession>A0ABY3XXZ1</accession>
<dbReference type="EMBL" id="CP093846">
    <property type="protein sequence ID" value="UNS99302.1"/>
    <property type="molecule type" value="Genomic_DNA"/>
</dbReference>
<keyword evidence="1" id="KW-0472">Membrane</keyword>
<proteinExistence type="predicted"/>
<protein>
    <submittedName>
        <fullName evidence="2">Uncharacterized protein</fullName>
    </submittedName>
</protein>
<dbReference type="Proteomes" id="UP001202244">
    <property type="component" value="Chromosome"/>
</dbReference>
<name>A0ABY3XXZ1_9ACTN</name>
<evidence type="ECO:0000313" key="2">
    <source>
        <dbReference type="EMBL" id="UNS99302.1"/>
    </source>
</evidence>
<feature type="transmembrane region" description="Helical" evidence="1">
    <location>
        <begin position="12"/>
        <end position="36"/>
    </location>
</feature>
<keyword evidence="3" id="KW-1185">Reference proteome</keyword>
<keyword evidence="1" id="KW-1133">Transmembrane helix</keyword>
<sequence length="48" mass="5325">MSLREQWQRRHVGRTLTTAVAGVALLLLLVILVLMLTGHYTPPDDATP</sequence>
<dbReference type="RefSeq" id="WP_242754887.1">
    <property type="nucleotide sequence ID" value="NZ_CP093846.1"/>
</dbReference>
<gene>
    <name evidence="2" type="ORF">MMF93_24725</name>
</gene>
<organism evidence="2 3">
    <name type="scientific">Streptomyces tubbatahanensis</name>
    <dbReference type="NCBI Taxonomy" id="2923272"/>
    <lineage>
        <taxon>Bacteria</taxon>
        <taxon>Bacillati</taxon>
        <taxon>Actinomycetota</taxon>
        <taxon>Actinomycetes</taxon>
        <taxon>Kitasatosporales</taxon>
        <taxon>Streptomycetaceae</taxon>
        <taxon>Streptomyces</taxon>
    </lineage>
</organism>
<keyword evidence="1" id="KW-0812">Transmembrane</keyword>
<evidence type="ECO:0000313" key="3">
    <source>
        <dbReference type="Proteomes" id="UP001202244"/>
    </source>
</evidence>
<reference evidence="2 3" key="1">
    <citation type="journal article" date="2023" name="Microbiol. Spectr.">
        <title>Synergy between Genome Mining, Metabolomics, and Bioinformatics Uncovers Antibacterial Chlorinated Carbazole Alkaloids and Their Biosynthetic Gene Cluster from Streptomyces tubbatahanensis sp. nov., a Novel Actinomycete Isolated from Sulu Sea, Philippines.</title>
        <authorList>
            <person name="Tenebro C.P."/>
            <person name="Trono D.J.V.L."/>
            <person name="Balida L.A.P."/>
            <person name="Bayog L.K.A."/>
            <person name="Bruna J.R."/>
            <person name="Sabido E.M."/>
            <person name="Caspe D.P.C."/>
            <person name="de Los Santos E.L.C."/>
            <person name="Saludes J.P."/>
            <person name="Dalisay D.S."/>
        </authorList>
    </citation>
    <scope>NUCLEOTIDE SEQUENCE [LARGE SCALE GENOMIC DNA]</scope>
    <source>
        <strain evidence="2 3">DSD3025</strain>
    </source>
</reference>